<protein>
    <submittedName>
        <fullName evidence="2">Uncharacterized protein</fullName>
    </submittedName>
</protein>
<reference evidence="2 3" key="1">
    <citation type="submission" date="2024-01" db="EMBL/GenBank/DDBJ databases">
        <title>The complete chloroplast genome sequence of Lithospermum erythrorhizon: insights into the phylogenetic relationship among Boraginaceae species and the maternal lineages of purple gromwells.</title>
        <authorList>
            <person name="Okada T."/>
            <person name="Watanabe K."/>
        </authorList>
    </citation>
    <scope>NUCLEOTIDE SEQUENCE [LARGE SCALE GENOMIC DNA]</scope>
</reference>
<feature type="compositionally biased region" description="Basic and acidic residues" evidence="1">
    <location>
        <begin position="1"/>
        <end position="29"/>
    </location>
</feature>
<sequence length="91" mass="10269">MPYPRRQRETTRRRPDKKGDKPQKPKDLGNKTSDVKLPSKKAWRPKGQGDGTNMTLHITVEKEEAQPEDAIDAPPGLEEHVKATVDELKGN</sequence>
<gene>
    <name evidence="2" type="ORF">LIER_11572</name>
</gene>
<name>A0AAV3PQ50_LITER</name>
<evidence type="ECO:0000256" key="1">
    <source>
        <dbReference type="SAM" id="MobiDB-lite"/>
    </source>
</evidence>
<accession>A0AAV3PQ50</accession>
<proteinExistence type="predicted"/>
<feature type="region of interest" description="Disordered" evidence="1">
    <location>
        <begin position="1"/>
        <end position="53"/>
    </location>
</feature>
<dbReference type="AlphaFoldDB" id="A0AAV3PQ50"/>
<evidence type="ECO:0000313" key="2">
    <source>
        <dbReference type="EMBL" id="GAA0153301.1"/>
    </source>
</evidence>
<comment type="caution">
    <text evidence="2">The sequence shown here is derived from an EMBL/GenBank/DDBJ whole genome shotgun (WGS) entry which is preliminary data.</text>
</comment>
<dbReference type="EMBL" id="BAABME010002151">
    <property type="protein sequence ID" value="GAA0153301.1"/>
    <property type="molecule type" value="Genomic_DNA"/>
</dbReference>
<evidence type="ECO:0000313" key="3">
    <source>
        <dbReference type="Proteomes" id="UP001454036"/>
    </source>
</evidence>
<keyword evidence="3" id="KW-1185">Reference proteome</keyword>
<organism evidence="2 3">
    <name type="scientific">Lithospermum erythrorhizon</name>
    <name type="common">Purple gromwell</name>
    <name type="synonym">Lithospermum officinale var. erythrorhizon</name>
    <dbReference type="NCBI Taxonomy" id="34254"/>
    <lineage>
        <taxon>Eukaryota</taxon>
        <taxon>Viridiplantae</taxon>
        <taxon>Streptophyta</taxon>
        <taxon>Embryophyta</taxon>
        <taxon>Tracheophyta</taxon>
        <taxon>Spermatophyta</taxon>
        <taxon>Magnoliopsida</taxon>
        <taxon>eudicotyledons</taxon>
        <taxon>Gunneridae</taxon>
        <taxon>Pentapetalae</taxon>
        <taxon>asterids</taxon>
        <taxon>lamiids</taxon>
        <taxon>Boraginales</taxon>
        <taxon>Boraginaceae</taxon>
        <taxon>Boraginoideae</taxon>
        <taxon>Lithospermeae</taxon>
        <taxon>Lithospermum</taxon>
    </lineage>
</organism>
<dbReference type="Proteomes" id="UP001454036">
    <property type="component" value="Unassembled WGS sequence"/>
</dbReference>